<feature type="compositionally biased region" description="Pro residues" evidence="10">
    <location>
        <begin position="1552"/>
        <end position="1568"/>
    </location>
</feature>
<evidence type="ECO:0000259" key="12">
    <source>
        <dbReference type="PROSITE" id="PS51194"/>
    </source>
</evidence>
<keyword evidence="4" id="KW-0378">Hydrolase</keyword>
<dbReference type="GO" id="GO:0000812">
    <property type="term" value="C:Swr1 complex"/>
    <property type="evidence" value="ECO:0007669"/>
    <property type="project" value="TreeGrafter"/>
</dbReference>
<evidence type="ECO:0000256" key="6">
    <source>
        <dbReference type="ARBA" id="ARBA00022840"/>
    </source>
</evidence>
<dbReference type="GO" id="GO:0016887">
    <property type="term" value="F:ATP hydrolysis activity"/>
    <property type="evidence" value="ECO:0007669"/>
    <property type="project" value="TreeGrafter"/>
</dbReference>
<keyword evidence="9" id="KW-0539">Nucleus</keyword>
<evidence type="ECO:0000313" key="14">
    <source>
        <dbReference type="EMBL" id="CAH2086990.1"/>
    </source>
</evidence>
<evidence type="ECO:0000256" key="5">
    <source>
        <dbReference type="ARBA" id="ARBA00022806"/>
    </source>
</evidence>
<dbReference type="GO" id="GO:0004386">
    <property type="term" value="F:helicase activity"/>
    <property type="evidence" value="ECO:0007669"/>
    <property type="project" value="UniProtKB-KW"/>
</dbReference>
<feature type="region of interest" description="Disordered" evidence="10">
    <location>
        <begin position="121"/>
        <end position="151"/>
    </location>
</feature>
<dbReference type="EMBL" id="CAKOGL010000005">
    <property type="protein sequence ID" value="CAH2086990.1"/>
    <property type="molecule type" value="Genomic_DNA"/>
</dbReference>
<feature type="compositionally biased region" description="Gly residues" evidence="10">
    <location>
        <begin position="23"/>
        <end position="33"/>
    </location>
</feature>
<feature type="compositionally biased region" description="Low complexity" evidence="10">
    <location>
        <begin position="1842"/>
        <end position="1874"/>
    </location>
</feature>
<feature type="region of interest" description="Disordered" evidence="10">
    <location>
        <begin position="970"/>
        <end position="1002"/>
    </location>
</feature>
<dbReference type="Gene3D" id="3.40.50.10810">
    <property type="entry name" value="Tandem AAA-ATPase domain"/>
    <property type="match status" value="1"/>
</dbReference>
<evidence type="ECO:0000256" key="2">
    <source>
        <dbReference type="ARBA" id="ARBA00009220"/>
    </source>
</evidence>
<dbReference type="GO" id="GO:0003677">
    <property type="term" value="F:DNA binding"/>
    <property type="evidence" value="ECO:0007669"/>
    <property type="project" value="UniProtKB-KW"/>
</dbReference>
<evidence type="ECO:0000256" key="1">
    <source>
        <dbReference type="ARBA" id="ARBA00004123"/>
    </source>
</evidence>
<proteinExistence type="inferred from homology"/>
<dbReference type="PANTHER" id="PTHR45685">
    <property type="entry name" value="HELICASE SRCAP-RELATED"/>
    <property type="match status" value="1"/>
</dbReference>
<feature type="compositionally biased region" description="Acidic residues" evidence="10">
    <location>
        <begin position="422"/>
        <end position="435"/>
    </location>
</feature>
<feature type="compositionally biased region" description="Pro residues" evidence="10">
    <location>
        <begin position="981"/>
        <end position="998"/>
    </location>
</feature>
<dbReference type="InterPro" id="IPR014001">
    <property type="entry name" value="Helicase_ATP-bd"/>
</dbReference>
<dbReference type="PANTHER" id="PTHR45685:SF1">
    <property type="entry name" value="HELICASE SRCAP"/>
    <property type="match status" value="1"/>
</dbReference>
<feature type="compositionally biased region" description="Basic and acidic residues" evidence="10">
    <location>
        <begin position="376"/>
        <end position="402"/>
    </location>
</feature>
<evidence type="ECO:0000259" key="11">
    <source>
        <dbReference type="PROSITE" id="PS51192"/>
    </source>
</evidence>
<evidence type="ECO:0000256" key="9">
    <source>
        <dbReference type="ARBA" id="ARBA00023242"/>
    </source>
</evidence>
<feature type="domain" description="Helicase C-terminal" evidence="12">
    <location>
        <begin position="1143"/>
        <end position="1298"/>
    </location>
</feature>
<evidence type="ECO:0000313" key="15">
    <source>
        <dbReference type="Proteomes" id="UP001153954"/>
    </source>
</evidence>
<feature type="compositionally biased region" description="Basic and acidic residues" evidence="10">
    <location>
        <begin position="1616"/>
        <end position="1629"/>
    </location>
</feature>
<comment type="similarity">
    <text evidence="2">Belongs to the SNF2/RAD54 helicase family. SWR1 subfamily.</text>
</comment>
<dbReference type="GO" id="GO:0005524">
    <property type="term" value="F:ATP binding"/>
    <property type="evidence" value="ECO:0007669"/>
    <property type="project" value="UniProtKB-KW"/>
</dbReference>
<evidence type="ECO:0000256" key="10">
    <source>
        <dbReference type="SAM" id="MobiDB-lite"/>
    </source>
</evidence>
<reference evidence="14" key="1">
    <citation type="submission" date="2022-03" db="EMBL/GenBank/DDBJ databases">
        <authorList>
            <person name="Tunstrom K."/>
        </authorList>
    </citation>
    <scope>NUCLEOTIDE SEQUENCE</scope>
</reference>
<keyword evidence="15" id="KW-1185">Reference proteome</keyword>
<evidence type="ECO:0000259" key="13">
    <source>
        <dbReference type="PROSITE" id="PS51204"/>
    </source>
</evidence>
<keyword evidence="7" id="KW-0156">Chromatin regulator</keyword>
<dbReference type="InterPro" id="IPR049730">
    <property type="entry name" value="SNF2/RAD54-like_C"/>
</dbReference>
<feature type="compositionally biased region" description="Basic residues" evidence="10">
    <location>
        <begin position="1630"/>
        <end position="1641"/>
    </location>
</feature>
<dbReference type="InterPro" id="IPR014012">
    <property type="entry name" value="HSA_dom"/>
</dbReference>
<dbReference type="GO" id="GO:0042393">
    <property type="term" value="F:histone binding"/>
    <property type="evidence" value="ECO:0007669"/>
    <property type="project" value="TreeGrafter"/>
</dbReference>
<feature type="compositionally biased region" description="Basic and acidic residues" evidence="10">
    <location>
        <begin position="436"/>
        <end position="445"/>
    </location>
</feature>
<comment type="caution">
    <text evidence="14">The sequence shown here is derived from an EMBL/GenBank/DDBJ whole genome shotgun (WGS) entry which is preliminary data.</text>
</comment>
<name>A0AAU9TR13_EUPED</name>
<evidence type="ECO:0000256" key="7">
    <source>
        <dbReference type="ARBA" id="ARBA00022853"/>
    </source>
</evidence>
<dbReference type="Pfam" id="PF00176">
    <property type="entry name" value="SNF2-rel_dom"/>
    <property type="match status" value="1"/>
</dbReference>
<protein>
    <recommendedName>
        <fullName evidence="16">Helicase domino</fullName>
    </recommendedName>
</protein>
<feature type="region of interest" description="Disordered" evidence="10">
    <location>
        <begin position="1433"/>
        <end position="1452"/>
    </location>
</feature>
<dbReference type="CDD" id="cd18003">
    <property type="entry name" value="DEXQc_SRCAP"/>
    <property type="match status" value="1"/>
</dbReference>
<feature type="compositionally biased region" description="Low complexity" evidence="10">
    <location>
        <begin position="403"/>
        <end position="412"/>
    </location>
</feature>
<dbReference type="SMART" id="SM00487">
    <property type="entry name" value="DEXDc"/>
    <property type="match status" value="1"/>
</dbReference>
<sequence length="1893" mass="207237">MSGRNEPAVSLGTPTVPLMGVERGSGGGGGGVGDETFNGVAAAERSDEPPRKRTKLLTAEDVSTLRKRVLEYKLLRLKNLRDRFTEQLSELYFLQAGGNMMDYAAWRKRPPAPQLVSFLEARRPPPAAPPPPEPPPVPAPPPPSAAVVTSSSPQAASVPAAVVGVATPAAAPAATTAATPAADEMVEKAKQEAYVAARVAELARAGLWTERRLPRVLEPPRPKTHWDYLLEEMAWLAQDFAHERKWKKQAAKKCARAVQKYFQDKAAAAQKAEKAQELQLKKIAAFAAKEIRMFWTNVEKLVEWKRVRRVERARKEALDEQLSYIVDRTERYSRQLAANLGAPAAHAPDAPDTPPSDDEFQPRGDSDDDEETIAAAEREAADDAADHKDEIEALRRESHLDLGDLLPPGYLPAHSPPPSDYGPDDDSADDEDTIAEQERNERPEDSAAELAALKDEADLDINELVSRYAGAAPPATETSEASSATEADSDDDGDDDDDDDDDDDSESNSAESSASEQLEALMDTEEPSTTEGMEKTDEADGEQRVEAAASLAASLQPTGTTLSDTVVGTPVPRLLRHSLREYQHVGLHWLATMHARRLNGILADEMGLGKTIQTIALLAHLALERHDWGPHLVVAPTSVVLNWEMEFKKWCPSFKILTYYGTIKERKLKRVGWTKANSFHVCITSYKLVVQDHQSFRRKKWKYLILDEAQNIKNFKSQRWQMLLNFQTERRLLLTGTPLQNSLLELWSLMHFLMPDVFASHTEFREWFAPVAGIADGSHRYSDALVRRLHEVLRPFLLRRLKADVERQMPRKYEHVLLCRLSKRQRFLYDDFMSRAKTKESLASGNLLSVINVLMQLRKVCNHPDLFEPRPVASPLQLPALRYRVPALALVAALAERLELAARLGGDLATLEAGGAGAFAAHRARHLAPPRRLVEELPDAPRAAPPRPPPAALRLHLRLVPRTPPSLRVPPAAPLVAHAPPARPPPSAAPPPSAPPAPGAAARLEAHRRNCLRRLAAVNERRCWRLPLFGADLRAAVSAGPPVVPPRDMAELLDEMHDIIDRFGICWASCRAAAPQLESGAGGAGGAGAEGARSWRRRAAAAGAAVRPLARAALALLHAPASRHAVAFPHPRLLQYDCGKLQTLDGLLRRLKAGGHRVLIFTQMTRVLDVLEAFLSMHGHTYLRLDGATRVDQRQPLVDRFNGDPRIFAFILSTRSGGVGLNLTGADSVVFYDSDWNPTMDAQAQDRCHRIGQTRDVHVYRLVTAATVEENILRKAEQKRTLGHLAIEDGHFTTSYLRAANIKELFGAEAEVTSDGGEADPAEGGELETALAAAEDEADAAAAQAARAEAQGDLAEFDETLPLDDDRDRSRAASPRAGDDPDAGEFAALMKQLTPVEKYAMRLVETSEAATEAERAALGEMRRQLREWEQARRALRDEPAADEPEAEPDLELTYSREDSRAKMWVCGNRVIEQMPIWCPPTPPSSDGDVYCESWARPLYRRGAAADSLLPPVRWREARAPRSPRRARPAPRAAHAPPSLFERAGPRPRPRVRPPPAPAREHAVPPPDWTPCEDAALRRALRLQRLPPEPPAAHTPNWDWLADLVNETARAYRSPRACRDRHDALADPERARRKHRKPPPARRRPDDDVPRPPLQRLDAMRDAAERRRAAPKRRLDDASHQNPKHAALLVDNGVDYDAPPTPMEVAMRRAERIAKEKMKAGAGSAAAASVSQPPPTASPAPAAAPQRIVVAAHSAQAALASAAAAGKAEAARRARVSGESPRVAAPPAAQLLYRQQSLAARHHLKILHHASPPQSQSGSTSTSVVAEAGASGAALRTLQLQQQGLRRGAARAPPPHVVLAHLAPPAAPAAQAPHAPHAPPAAPQHQHASDNTQQ</sequence>
<evidence type="ECO:0000256" key="8">
    <source>
        <dbReference type="ARBA" id="ARBA00023125"/>
    </source>
</evidence>
<evidence type="ECO:0000256" key="4">
    <source>
        <dbReference type="ARBA" id="ARBA00022801"/>
    </source>
</evidence>
<dbReference type="InterPro" id="IPR000330">
    <property type="entry name" value="SNF2_N"/>
</dbReference>
<feature type="compositionally biased region" description="Acidic residues" evidence="10">
    <location>
        <begin position="1440"/>
        <end position="1450"/>
    </location>
</feature>
<dbReference type="Gene3D" id="3.40.50.300">
    <property type="entry name" value="P-loop containing nucleotide triphosphate hydrolases"/>
    <property type="match status" value="1"/>
</dbReference>
<feature type="region of interest" description="Disordered" evidence="10">
    <location>
        <begin position="1842"/>
        <end position="1893"/>
    </location>
</feature>
<feature type="compositionally biased region" description="Basic and acidic residues" evidence="10">
    <location>
        <begin position="532"/>
        <end position="544"/>
    </location>
</feature>
<feature type="compositionally biased region" description="Low complexity" evidence="10">
    <location>
        <begin position="507"/>
        <end position="516"/>
    </location>
</feature>
<feature type="compositionally biased region" description="Acidic residues" evidence="10">
    <location>
        <begin position="487"/>
        <end position="506"/>
    </location>
</feature>
<feature type="compositionally biased region" description="Low complexity" evidence="10">
    <location>
        <begin position="475"/>
        <end position="486"/>
    </location>
</feature>
<feature type="region of interest" description="Disordered" evidence="10">
    <location>
        <begin position="1611"/>
        <end position="1681"/>
    </location>
</feature>
<feature type="compositionally biased region" description="Basic and acidic residues" evidence="10">
    <location>
        <begin position="1657"/>
        <end position="1678"/>
    </location>
</feature>
<feature type="compositionally biased region" description="Pro residues" evidence="10">
    <location>
        <begin position="124"/>
        <end position="144"/>
    </location>
</feature>
<feature type="region of interest" description="Disordered" evidence="10">
    <location>
        <begin position="1515"/>
        <end position="1570"/>
    </location>
</feature>
<dbReference type="PROSITE" id="PS51194">
    <property type="entry name" value="HELICASE_CTER"/>
    <property type="match status" value="1"/>
</dbReference>
<evidence type="ECO:0000256" key="3">
    <source>
        <dbReference type="ARBA" id="ARBA00022741"/>
    </source>
</evidence>
<feature type="region of interest" description="Disordered" evidence="10">
    <location>
        <begin position="1"/>
        <end position="37"/>
    </location>
</feature>
<dbReference type="SUPFAM" id="SSF52540">
    <property type="entry name" value="P-loop containing nucleoside triphosphate hydrolases"/>
    <property type="match status" value="2"/>
</dbReference>
<gene>
    <name evidence="14" type="ORF">EEDITHA_LOCUS3297</name>
</gene>
<dbReference type="PROSITE" id="PS51192">
    <property type="entry name" value="HELICASE_ATP_BIND_1"/>
    <property type="match status" value="1"/>
</dbReference>
<dbReference type="Pfam" id="PF07529">
    <property type="entry name" value="HSA"/>
    <property type="match status" value="1"/>
</dbReference>
<feature type="region of interest" description="Disordered" evidence="10">
    <location>
        <begin position="342"/>
        <end position="544"/>
    </location>
</feature>
<dbReference type="CDD" id="cd18793">
    <property type="entry name" value="SF2_C_SNF"/>
    <property type="match status" value="1"/>
</dbReference>
<feature type="domain" description="HSA" evidence="13">
    <location>
        <begin position="213"/>
        <end position="285"/>
    </location>
</feature>
<dbReference type="FunFam" id="3.40.50.10810:FF:000005">
    <property type="entry name" value="Photoperiod-independent early flowering 1"/>
    <property type="match status" value="1"/>
</dbReference>
<accession>A0AAU9TR13</accession>
<feature type="domain" description="Helicase ATP-binding" evidence="11">
    <location>
        <begin position="591"/>
        <end position="756"/>
    </location>
</feature>
<dbReference type="InterPro" id="IPR001650">
    <property type="entry name" value="Helicase_C-like"/>
</dbReference>
<evidence type="ECO:0008006" key="16">
    <source>
        <dbReference type="Google" id="ProtNLM"/>
    </source>
</evidence>
<dbReference type="InterPro" id="IPR027417">
    <property type="entry name" value="P-loop_NTPase"/>
</dbReference>
<dbReference type="Gene3D" id="1.20.120.850">
    <property type="entry name" value="SWI2/SNF2 ATPases, N-terminal domain"/>
    <property type="match status" value="1"/>
</dbReference>
<dbReference type="InterPro" id="IPR050520">
    <property type="entry name" value="INO80/SWR1_helicase"/>
</dbReference>
<organism evidence="14 15">
    <name type="scientific">Euphydryas editha</name>
    <name type="common">Edith's checkerspot</name>
    <dbReference type="NCBI Taxonomy" id="104508"/>
    <lineage>
        <taxon>Eukaryota</taxon>
        <taxon>Metazoa</taxon>
        <taxon>Ecdysozoa</taxon>
        <taxon>Arthropoda</taxon>
        <taxon>Hexapoda</taxon>
        <taxon>Insecta</taxon>
        <taxon>Pterygota</taxon>
        <taxon>Neoptera</taxon>
        <taxon>Endopterygota</taxon>
        <taxon>Lepidoptera</taxon>
        <taxon>Glossata</taxon>
        <taxon>Ditrysia</taxon>
        <taxon>Papilionoidea</taxon>
        <taxon>Nymphalidae</taxon>
        <taxon>Nymphalinae</taxon>
        <taxon>Euphydryas</taxon>
    </lineage>
</organism>
<dbReference type="Proteomes" id="UP001153954">
    <property type="component" value="Unassembled WGS sequence"/>
</dbReference>
<keyword evidence="6" id="KW-0067">ATP-binding</keyword>
<keyword evidence="8" id="KW-0238">DNA-binding</keyword>
<dbReference type="SMART" id="SM00490">
    <property type="entry name" value="HELICc"/>
    <property type="match status" value="1"/>
</dbReference>
<dbReference type="SMART" id="SM00573">
    <property type="entry name" value="HSA"/>
    <property type="match status" value="1"/>
</dbReference>
<dbReference type="PROSITE" id="PS51204">
    <property type="entry name" value="HSA"/>
    <property type="match status" value="1"/>
</dbReference>
<feature type="region of interest" description="Disordered" evidence="10">
    <location>
        <begin position="1350"/>
        <end position="1384"/>
    </location>
</feature>
<dbReference type="InterPro" id="IPR038718">
    <property type="entry name" value="SNF2-like_sf"/>
</dbReference>
<keyword evidence="3" id="KW-0547">Nucleotide-binding</keyword>
<comment type="subcellular location">
    <subcellularLocation>
        <location evidence="1">Nucleus</location>
    </subcellularLocation>
</comment>
<dbReference type="GO" id="GO:0006338">
    <property type="term" value="P:chromatin remodeling"/>
    <property type="evidence" value="ECO:0007669"/>
    <property type="project" value="TreeGrafter"/>
</dbReference>
<dbReference type="Pfam" id="PF00271">
    <property type="entry name" value="Helicase_C"/>
    <property type="match status" value="1"/>
</dbReference>
<keyword evidence="5" id="KW-0347">Helicase</keyword>